<keyword evidence="2" id="KW-1185">Reference proteome</keyword>
<name>D1PZQ2_9BACT</name>
<dbReference type="PROSITE" id="PS51257">
    <property type="entry name" value="PROKAR_LIPOPROTEIN"/>
    <property type="match status" value="1"/>
</dbReference>
<evidence type="ECO:0000313" key="2">
    <source>
        <dbReference type="Proteomes" id="UP000003160"/>
    </source>
</evidence>
<evidence type="ECO:0008006" key="3">
    <source>
        <dbReference type="Google" id="ProtNLM"/>
    </source>
</evidence>
<organism evidence="1 2">
    <name type="scientific">Hallella bergensis DSM 17361</name>
    <dbReference type="NCBI Taxonomy" id="585502"/>
    <lineage>
        <taxon>Bacteria</taxon>
        <taxon>Pseudomonadati</taxon>
        <taxon>Bacteroidota</taxon>
        <taxon>Bacteroidia</taxon>
        <taxon>Bacteroidales</taxon>
        <taxon>Prevotellaceae</taxon>
        <taxon>Hallella</taxon>
    </lineage>
</organism>
<evidence type="ECO:0000313" key="1">
    <source>
        <dbReference type="EMBL" id="EFA43210.1"/>
    </source>
</evidence>
<dbReference type="EMBL" id="ACKS01000085">
    <property type="protein sequence ID" value="EFA43210.1"/>
    <property type="molecule type" value="Genomic_DNA"/>
</dbReference>
<sequence length="517" mass="59729">MIINMKKIFYFFVLLLGLASCYEDKGNYDYLDVQKIDVTGIDSIYVCNLSETLEIKPQLSQNTSKDEYDYMWMCYDKKDLKKKIDTLSTAKHLSYKMNLPLSSYQLIFAYQNKNTKVTKYVYSSLTVQSGYSRGWYMLKEFDGGTELDLFAGNKQHENIFSTSFGKPITGLPQHLGFAKYTWVDESTGKLENGNKSFIVLTDKEMKVVRVADMKQLASFKDLFFEDVPPCKPTLWFSGSEENGFVNDGLLYAYTERNGELGLSKFAYPKEGNYKLSSVFTKNATMSPLMFDLNSGKFCTSYTTPNKIVFLEDDGQSKFKNDFVDYSPVYFGFLDQGMWEGGKMYAVLKNKTDHTFVIVYVDSNNLVYYDESFLKNRITKIQTIAKDQLFNKATCFAQNRKFEMMYFAVNDKLYCYDLANTVEYEVKRENGQPAVPAGEHIVMMKQVVFNYKDYMDPNVKEYVDRLCVVTSNGTSYKLYLFETLANKVKDNPEIHEGKGKPQQIFYMSPYLSDVDVCY</sequence>
<gene>
    <name evidence="1" type="ORF">HMPREF0645_2437</name>
</gene>
<comment type="caution">
    <text evidence="1">The sequence shown here is derived from an EMBL/GenBank/DDBJ whole genome shotgun (WGS) entry which is preliminary data.</text>
</comment>
<dbReference type="Proteomes" id="UP000003160">
    <property type="component" value="Unassembled WGS sequence"/>
</dbReference>
<dbReference type="OrthoDB" id="1061929at2"/>
<proteinExistence type="predicted"/>
<dbReference type="HOGENOM" id="CLU_036595_0_0_10"/>
<dbReference type="eggNOG" id="COG0526">
    <property type="taxonomic scope" value="Bacteria"/>
</dbReference>
<dbReference type="Pfam" id="PF16407">
    <property type="entry name" value="PKD_2"/>
    <property type="match status" value="1"/>
</dbReference>
<accession>D1PZQ2</accession>
<dbReference type="InterPro" id="IPR032183">
    <property type="entry name" value="PKD-like"/>
</dbReference>
<reference evidence="1 2" key="1">
    <citation type="submission" date="2009-10" db="EMBL/GenBank/DDBJ databases">
        <authorList>
            <person name="Qin X."/>
            <person name="Bachman B."/>
            <person name="Battles P."/>
            <person name="Bell A."/>
            <person name="Bess C."/>
            <person name="Bickham C."/>
            <person name="Chaboub L."/>
            <person name="Chen D."/>
            <person name="Coyle M."/>
            <person name="Deiros D.R."/>
            <person name="Dinh H."/>
            <person name="Forbes L."/>
            <person name="Fowler G."/>
            <person name="Francisco L."/>
            <person name="Fu Q."/>
            <person name="Gubbala S."/>
            <person name="Hale W."/>
            <person name="Han Y."/>
            <person name="Hemphill L."/>
            <person name="Highlander S.K."/>
            <person name="Hirani K."/>
            <person name="Hogues M."/>
            <person name="Jackson L."/>
            <person name="Jakkamsetti A."/>
            <person name="Javaid M."/>
            <person name="Jiang H."/>
            <person name="Korchina V."/>
            <person name="Kovar C."/>
            <person name="Lara F."/>
            <person name="Lee S."/>
            <person name="Mata R."/>
            <person name="Mathew T."/>
            <person name="Moen C."/>
            <person name="Morales K."/>
            <person name="Munidasa M."/>
            <person name="Nazareth L."/>
            <person name="Ngo R."/>
            <person name="Nguyen L."/>
            <person name="Okwuonu G."/>
            <person name="Ongeri F."/>
            <person name="Patil S."/>
            <person name="Petrosino J."/>
            <person name="Pham C."/>
            <person name="Pham P."/>
            <person name="Pu L.-L."/>
            <person name="Puazo M."/>
            <person name="Raj R."/>
            <person name="Reid J."/>
            <person name="Rouhana J."/>
            <person name="Saada N."/>
            <person name="Shang Y."/>
            <person name="Simmons D."/>
            <person name="Thornton R."/>
            <person name="Warren J."/>
            <person name="Weissenberger G."/>
            <person name="Zhang J."/>
            <person name="Zhang L."/>
            <person name="Zhou C."/>
            <person name="Zhu D."/>
            <person name="Muzny D."/>
            <person name="Worley K."/>
            <person name="Gibbs R."/>
        </authorList>
    </citation>
    <scope>NUCLEOTIDE SEQUENCE [LARGE SCALE GENOMIC DNA]</scope>
    <source>
        <strain evidence="1 2">DSM 17361</strain>
    </source>
</reference>
<dbReference type="AlphaFoldDB" id="D1PZQ2"/>
<protein>
    <recommendedName>
        <fullName evidence="3">Lipoprotein</fullName>
    </recommendedName>
</protein>